<sequence length="406" mass="47028">MESEKHIYWDEKQEKQQSSSSLEDEADYHNQQIDRIIKRYDGYIKNIEASDVPPDIKAKDIEKEKRECSQKIENYLDWQHFKSEKPMFNTDLPERSDAEVLEYAQQKIHPLELNNKYARDDDALWLHSRFFSGFRKRDCSYLKYAEIKNNWNILEHLQTRAGDQYFTPVINVLNQLLQNVNNQDYSTIYSGVGKETSALGDREPIRVYRDSEDGEEKFKDVWNISIDDCLSAVTGISKCSKKQFIAFCEKEMPSVELLTQRGFNALLNIAKILTQAQKLHYGKATSYDIGLVFNENLSRFVGDKNSPWGSELYGGAQPVVEGVILPVSVKDPEHPSAYGGSLQESMDENTFGRFMFNYYTGLYSQIMYDLFSNGQKVTITPAYDMYGNIIWPEVKLLEHTDRNTSM</sequence>
<dbReference type="Proteomes" id="UP000315689">
    <property type="component" value="Unassembled WGS sequence"/>
</dbReference>
<feature type="compositionally biased region" description="Basic and acidic residues" evidence="1">
    <location>
        <begin position="1"/>
        <end position="15"/>
    </location>
</feature>
<dbReference type="AlphaFoldDB" id="A0A554LHY5"/>
<evidence type="ECO:0000313" key="3">
    <source>
        <dbReference type="Proteomes" id="UP000315689"/>
    </source>
</evidence>
<gene>
    <name evidence="2" type="ORF">CEN89_685</name>
</gene>
<evidence type="ECO:0000256" key="1">
    <source>
        <dbReference type="SAM" id="MobiDB-lite"/>
    </source>
</evidence>
<feature type="region of interest" description="Disordered" evidence="1">
    <location>
        <begin position="1"/>
        <end position="27"/>
    </location>
</feature>
<reference evidence="2 3" key="1">
    <citation type="submission" date="2017-07" db="EMBL/GenBank/DDBJ databases">
        <title>Mechanisms for carbon and nitrogen cycling indicate functional differentiation within the Candidate Phyla Radiation.</title>
        <authorList>
            <person name="Danczak R.E."/>
            <person name="Johnston M.D."/>
            <person name="Kenah C."/>
            <person name="Slattery M."/>
            <person name="Wrighton K.C."/>
            <person name="Wilkins M.J."/>
        </authorList>
    </citation>
    <scope>NUCLEOTIDE SEQUENCE [LARGE SCALE GENOMIC DNA]</scope>
    <source>
        <strain evidence="2">Licking1014_7</strain>
    </source>
</reference>
<accession>A0A554LHY5</accession>
<evidence type="ECO:0000313" key="2">
    <source>
        <dbReference type="EMBL" id="TSC92474.1"/>
    </source>
</evidence>
<comment type="caution">
    <text evidence="2">The sequence shown here is derived from an EMBL/GenBank/DDBJ whole genome shotgun (WGS) entry which is preliminary data.</text>
</comment>
<dbReference type="EMBL" id="VMGK01000025">
    <property type="protein sequence ID" value="TSC92474.1"/>
    <property type="molecule type" value="Genomic_DNA"/>
</dbReference>
<protein>
    <submittedName>
        <fullName evidence="2">Uncharacterized protein</fullName>
    </submittedName>
</protein>
<name>A0A554LHY5_9BACT</name>
<organism evidence="2 3">
    <name type="scientific">Candidatus Berkelbacteria bacterium Licking1014_7</name>
    <dbReference type="NCBI Taxonomy" id="2017147"/>
    <lineage>
        <taxon>Bacteria</taxon>
        <taxon>Candidatus Berkelbacteria</taxon>
    </lineage>
</organism>
<proteinExistence type="predicted"/>